<evidence type="ECO:0000256" key="3">
    <source>
        <dbReference type="ARBA" id="ARBA00023235"/>
    </source>
</evidence>
<evidence type="ECO:0000313" key="6">
    <source>
        <dbReference type="EMBL" id="ORY77144.1"/>
    </source>
</evidence>
<organism evidence="6 7">
    <name type="scientific">Neocallimastix californiae</name>
    <dbReference type="NCBI Taxonomy" id="1754190"/>
    <lineage>
        <taxon>Eukaryota</taxon>
        <taxon>Fungi</taxon>
        <taxon>Fungi incertae sedis</taxon>
        <taxon>Chytridiomycota</taxon>
        <taxon>Chytridiomycota incertae sedis</taxon>
        <taxon>Neocallimastigomycetes</taxon>
        <taxon>Neocallimastigales</taxon>
        <taxon>Neocallimastigaceae</taxon>
        <taxon>Neocallimastix</taxon>
    </lineage>
</organism>
<keyword evidence="2 4" id="KW-0697">Rotamase</keyword>
<evidence type="ECO:0000256" key="4">
    <source>
        <dbReference type="RuleBase" id="RU363019"/>
    </source>
</evidence>
<dbReference type="STRING" id="1754190.A0A1Y2F0X2"/>
<comment type="catalytic activity">
    <reaction evidence="1 4">
        <text>[protein]-peptidylproline (omega=180) = [protein]-peptidylproline (omega=0)</text>
        <dbReference type="Rhea" id="RHEA:16237"/>
        <dbReference type="Rhea" id="RHEA-COMP:10747"/>
        <dbReference type="Rhea" id="RHEA-COMP:10748"/>
        <dbReference type="ChEBI" id="CHEBI:83833"/>
        <dbReference type="ChEBI" id="CHEBI:83834"/>
        <dbReference type="EC" id="5.2.1.8"/>
    </reaction>
</comment>
<evidence type="ECO:0000256" key="2">
    <source>
        <dbReference type="ARBA" id="ARBA00023110"/>
    </source>
</evidence>
<dbReference type="GO" id="GO:0005737">
    <property type="term" value="C:cytoplasm"/>
    <property type="evidence" value="ECO:0007669"/>
    <property type="project" value="TreeGrafter"/>
</dbReference>
<accession>A0A1Y2F0X2</accession>
<dbReference type="AlphaFoldDB" id="A0A1Y2F0X2"/>
<dbReference type="SUPFAM" id="SSF50891">
    <property type="entry name" value="Cyclophilin-like"/>
    <property type="match status" value="1"/>
</dbReference>
<comment type="caution">
    <text evidence="6">The sequence shown here is derived from an EMBL/GenBank/DDBJ whole genome shotgun (WGS) entry which is preliminary data.</text>
</comment>
<dbReference type="InterPro" id="IPR029000">
    <property type="entry name" value="Cyclophilin-like_dom_sf"/>
</dbReference>
<feature type="domain" description="PPIase cyclophilin-type" evidence="5">
    <location>
        <begin position="66"/>
        <end position="223"/>
    </location>
</feature>
<protein>
    <recommendedName>
        <fullName evidence="4">Peptidyl-prolyl cis-trans isomerase</fullName>
        <shortName evidence="4">PPIase</shortName>
        <ecNumber evidence="4">5.2.1.8</ecNumber>
    </recommendedName>
</protein>
<keyword evidence="3 4" id="KW-0413">Isomerase</keyword>
<dbReference type="EMBL" id="MCOG01000020">
    <property type="protein sequence ID" value="ORY77144.1"/>
    <property type="molecule type" value="Genomic_DNA"/>
</dbReference>
<dbReference type="Gene3D" id="2.40.100.10">
    <property type="entry name" value="Cyclophilin-like"/>
    <property type="match status" value="1"/>
</dbReference>
<dbReference type="Pfam" id="PF00160">
    <property type="entry name" value="Pro_isomerase"/>
    <property type="match status" value="1"/>
</dbReference>
<evidence type="ECO:0000256" key="1">
    <source>
        <dbReference type="ARBA" id="ARBA00000971"/>
    </source>
</evidence>
<dbReference type="FunFam" id="2.40.100.10:FF:000025">
    <property type="entry name" value="Peptidyl-prolyl cis-trans isomerase CYP19-2"/>
    <property type="match status" value="1"/>
</dbReference>
<name>A0A1Y2F0X2_9FUNG</name>
<dbReference type="OrthoDB" id="193499at2759"/>
<dbReference type="PRINTS" id="PR00153">
    <property type="entry name" value="CSAPPISMRASE"/>
</dbReference>
<sequence length="225" mass="25099">MKMKKKAYALAKDFIKENSSIYGWPENITELDEQQQELAKSIFDTNPVWNSKGSIQFNEPKSIRHRIVFELYPSATPKTCKNFTTIIEGTYVSKKINKAITYKQVPMHRIVKDFIAQGGDVTRFDGSGGDSIYNGKFNDEKEGLKIAIDQKGLLVMANSGKNTNTSQFFITLNDDASKYKKITGKHVVFGKCIEGMEIIDKINECGSSDGTPSNSVIIGDCGLMK</sequence>
<comment type="similarity">
    <text evidence="4">Belongs to the cyclophilin-type PPIase family.</text>
</comment>
<dbReference type="EC" id="5.2.1.8" evidence="4"/>
<reference evidence="6 7" key="1">
    <citation type="submission" date="2016-08" db="EMBL/GenBank/DDBJ databases">
        <title>A Parts List for Fungal Cellulosomes Revealed by Comparative Genomics.</title>
        <authorList>
            <consortium name="DOE Joint Genome Institute"/>
            <person name="Haitjema C.H."/>
            <person name="Gilmore S.P."/>
            <person name="Henske J.K."/>
            <person name="Solomon K.V."/>
            <person name="De Groot R."/>
            <person name="Kuo A."/>
            <person name="Mondo S.J."/>
            <person name="Salamov A.A."/>
            <person name="Labutti K."/>
            <person name="Zhao Z."/>
            <person name="Chiniquy J."/>
            <person name="Barry K."/>
            <person name="Brewer H.M."/>
            <person name="Purvine S.O."/>
            <person name="Wright A.T."/>
            <person name="Boxma B."/>
            <person name="Van Alen T."/>
            <person name="Hackstein J.H."/>
            <person name="Baker S.E."/>
            <person name="Grigoriev I.V."/>
            <person name="O'Malley M.A."/>
        </authorList>
    </citation>
    <scope>NUCLEOTIDE SEQUENCE [LARGE SCALE GENOMIC DNA]</scope>
    <source>
        <strain evidence="6 7">G1</strain>
    </source>
</reference>
<evidence type="ECO:0000259" key="5">
    <source>
        <dbReference type="PROSITE" id="PS50072"/>
    </source>
</evidence>
<dbReference type="GO" id="GO:0016018">
    <property type="term" value="F:cyclosporin A binding"/>
    <property type="evidence" value="ECO:0007669"/>
    <property type="project" value="TreeGrafter"/>
</dbReference>
<keyword evidence="7" id="KW-1185">Reference proteome</keyword>
<dbReference type="PANTHER" id="PTHR11071:SF561">
    <property type="entry name" value="PEPTIDYL-PROLYL CIS-TRANS ISOMERASE D-RELATED"/>
    <property type="match status" value="1"/>
</dbReference>
<dbReference type="GO" id="GO:0006457">
    <property type="term" value="P:protein folding"/>
    <property type="evidence" value="ECO:0007669"/>
    <property type="project" value="TreeGrafter"/>
</dbReference>
<proteinExistence type="inferred from homology"/>
<dbReference type="PANTHER" id="PTHR11071">
    <property type="entry name" value="PEPTIDYL-PROLYL CIS-TRANS ISOMERASE"/>
    <property type="match status" value="1"/>
</dbReference>
<dbReference type="GO" id="GO:0003755">
    <property type="term" value="F:peptidyl-prolyl cis-trans isomerase activity"/>
    <property type="evidence" value="ECO:0007669"/>
    <property type="project" value="UniProtKB-UniRule"/>
</dbReference>
<gene>
    <name evidence="6" type="ORF">LY90DRAFT_377231</name>
</gene>
<dbReference type="Proteomes" id="UP000193920">
    <property type="component" value="Unassembled WGS sequence"/>
</dbReference>
<comment type="function">
    <text evidence="4">PPIases accelerate the folding of proteins. It catalyzes the cis-trans isomerization of proline imidic peptide bonds in oligopeptides.</text>
</comment>
<dbReference type="InterPro" id="IPR002130">
    <property type="entry name" value="Cyclophilin-type_PPIase_dom"/>
</dbReference>
<evidence type="ECO:0000313" key="7">
    <source>
        <dbReference type="Proteomes" id="UP000193920"/>
    </source>
</evidence>
<dbReference type="PROSITE" id="PS50072">
    <property type="entry name" value="CSA_PPIASE_2"/>
    <property type="match status" value="1"/>
</dbReference>